<comment type="caution">
    <text evidence="3">The sequence shown here is derived from an EMBL/GenBank/DDBJ whole genome shotgun (WGS) entry which is preliminary data.</text>
</comment>
<feature type="region of interest" description="Disordered" evidence="1">
    <location>
        <begin position="723"/>
        <end position="810"/>
    </location>
</feature>
<dbReference type="PANTHER" id="PTHR11360:SF284">
    <property type="entry name" value="EG:103B4.3 PROTEIN-RELATED"/>
    <property type="match status" value="1"/>
</dbReference>
<dbReference type="EMBL" id="JXXN02000528">
    <property type="protein sequence ID" value="THD27097.1"/>
    <property type="molecule type" value="Genomic_DNA"/>
</dbReference>
<feature type="compositionally biased region" description="Basic and acidic residues" evidence="1">
    <location>
        <begin position="1681"/>
        <end position="1700"/>
    </location>
</feature>
<feature type="compositionally biased region" description="Low complexity" evidence="1">
    <location>
        <begin position="765"/>
        <end position="776"/>
    </location>
</feature>
<dbReference type="Gene3D" id="1.20.1250.20">
    <property type="entry name" value="MFS general substrate transporter like domains"/>
    <property type="match status" value="2"/>
</dbReference>
<dbReference type="InterPro" id="IPR011701">
    <property type="entry name" value="MFS"/>
</dbReference>
<accession>A0A4E0RY42</accession>
<feature type="compositionally biased region" description="Low complexity" evidence="1">
    <location>
        <begin position="1629"/>
        <end position="1650"/>
    </location>
</feature>
<feature type="transmembrane region" description="Helical" evidence="2">
    <location>
        <begin position="155"/>
        <end position="180"/>
    </location>
</feature>
<feature type="region of interest" description="Disordered" evidence="1">
    <location>
        <begin position="468"/>
        <end position="500"/>
    </location>
</feature>
<feature type="transmembrane region" description="Helical" evidence="2">
    <location>
        <begin position="1302"/>
        <end position="1320"/>
    </location>
</feature>
<dbReference type="Pfam" id="PF07690">
    <property type="entry name" value="MFS_1"/>
    <property type="match status" value="1"/>
</dbReference>
<feature type="compositionally biased region" description="Basic and acidic residues" evidence="1">
    <location>
        <begin position="26"/>
        <end position="43"/>
    </location>
</feature>
<feature type="transmembrane region" description="Helical" evidence="2">
    <location>
        <begin position="1239"/>
        <end position="1260"/>
    </location>
</feature>
<dbReference type="PANTHER" id="PTHR11360">
    <property type="entry name" value="MONOCARBOXYLATE TRANSPORTER"/>
    <property type="match status" value="1"/>
</dbReference>
<feature type="transmembrane region" description="Helical" evidence="2">
    <location>
        <begin position="1162"/>
        <end position="1185"/>
    </location>
</feature>
<feature type="compositionally biased region" description="Polar residues" evidence="1">
    <location>
        <begin position="725"/>
        <end position="745"/>
    </location>
</feature>
<dbReference type="GO" id="GO:0008028">
    <property type="term" value="F:monocarboxylic acid transmembrane transporter activity"/>
    <property type="evidence" value="ECO:0007669"/>
    <property type="project" value="TreeGrafter"/>
</dbReference>
<feature type="transmembrane region" description="Helical" evidence="2">
    <location>
        <begin position="276"/>
        <end position="294"/>
    </location>
</feature>
<keyword evidence="2" id="KW-0812">Transmembrane</keyword>
<keyword evidence="4" id="KW-1185">Reference proteome</keyword>
<gene>
    <name evidence="3" type="ORF">D915_002035</name>
</gene>
<feature type="transmembrane region" description="Helical" evidence="2">
    <location>
        <begin position="1352"/>
        <end position="1373"/>
    </location>
</feature>
<evidence type="ECO:0000313" key="3">
    <source>
        <dbReference type="EMBL" id="THD27097.1"/>
    </source>
</evidence>
<feature type="compositionally biased region" description="Polar residues" evidence="1">
    <location>
        <begin position="754"/>
        <end position="764"/>
    </location>
</feature>
<evidence type="ECO:0000313" key="4">
    <source>
        <dbReference type="Proteomes" id="UP000230066"/>
    </source>
</evidence>
<evidence type="ECO:0000256" key="1">
    <source>
        <dbReference type="SAM" id="MobiDB-lite"/>
    </source>
</evidence>
<feature type="transmembrane region" description="Helical" evidence="2">
    <location>
        <begin position="244"/>
        <end position="264"/>
    </location>
</feature>
<feature type="compositionally biased region" description="Acidic residues" evidence="1">
    <location>
        <begin position="1577"/>
        <end position="1591"/>
    </location>
</feature>
<dbReference type="InterPro" id="IPR036259">
    <property type="entry name" value="MFS_trans_sf"/>
</dbReference>
<feature type="compositionally biased region" description="Basic residues" evidence="1">
    <location>
        <begin position="1671"/>
        <end position="1680"/>
    </location>
</feature>
<feature type="transmembrane region" description="Helical" evidence="2">
    <location>
        <begin position="1266"/>
        <end position="1290"/>
    </location>
</feature>
<feature type="region of interest" description="Disordered" evidence="1">
    <location>
        <begin position="1053"/>
        <end position="1074"/>
    </location>
</feature>
<feature type="transmembrane region" description="Helical" evidence="2">
    <location>
        <begin position="359"/>
        <end position="383"/>
    </location>
</feature>
<evidence type="ECO:0000256" key="2">
    <source>
        <dbReference type="SAM" id="Phobius"/>
    </source>
</evidence>
<feature type="compositionally biased region" description="Polar residues" evidence="1">
    <location>
        <begin position="1609"/>
        <end position="1628"/>
    </location>
</feature>
<feature type="region of interest" description="Disordered" evidence="1">
    <location>
        <begin position="1554"/>
        <end position="1591"/>
    </location>
</feature>
<keyword evidence="2" id="KW-1133">Transmembrane helix</keyword>
<dbReference type="Proteomes" id="UP000230066">
    <property type="component" value="Unassembled WGS sequence"/>
</dbReference>
<feature type="region of interest" description="Disordered" evidence="1">
    <location>
        <begin position="1609"/>
        <end position="1700"/>
    </location>
</feature>
<organism evidence="3 4">
    <name type="scientific">Fasciola hepatica</name>
    <name type="common">Liver fluke</name>
    <dbReference type="NCBI Taxonomy" id="6192"/>
    <lineage>
        <taxon>Eukaryota</taxon>
        <taxon>Metazoa</taxon>
        <taxon>Spiralia</taxon>
        <taxon>Lophotrochozoa</taxon>
        <taxon>Platyhelminthes</taxon>
        <taxon>Trematoda</taxon>
        <taxon>Digenea</taxon>
        <taxon>Plagiorchiida</taxon>
        <taxon>Echinostomata</taxon>
        <taxon>Echinostomatoidea</taxon>
        <taxon>Fasciolidae</taxon>
        <taxon>Fasciola</taxon>
    </lineage>
</organism>
<feature type="transmembrane region" description="Helical" evidence="2">
    <location>
        <begin position="300"/>
        <end position="321"/>
    </location>
</feature>
<feature type="transmembrane region" description="Helical" evidence="2">
    <location>
        <begin position="333"/>
        <end position="353"/>
    </location>
</feature>
<sequence length="1700" mass="182101">MQAADTRISVHESEQVKPYGPLTQEEAERLQQEANEDTTKSEDLRQFLKEMHEKLMEEQQQHQQQQQLQNVSCLSPIQPVSGHSHVGDVFNAVVPSDSQYSLVSPSGPDQELSVRSKYQPQTGPHAQGLPRLTSQILRPSMTDLNVSDNPPDGGWGWIVVLGSFCCMILVDGICFSYGLLLTPQCGYSSLRAVSVIRPTNHSDATSYQLRQTFVPRADRSLKPIIGSCIPVSEMGEALGTQDRALLLTPGALLIGLYLLLGPLVSALSNQFDFRPVAMAGAGISTLALFLSSFATSINFLTATLGLLGGAGFSLIYLPAIATVGHWFQQRRPLAVGLALCGSGVGCLLGAQAIPRLVEWLTWRGAIIILAAFSFQCLSLIVLFRPLEVHVRITLAQRAKRTAREAERRASALRRAEVERLLYEARQRKRMATLAKVSEQQNIGQKHGGQLAALEHDVLSTNKFDVQTGVSTHPGTGPTGAPRLSSGYRGGRSGTVISRNARGGRVMQVNLAGANQTVMPRTDSTRATGISGGWLRNRSAARGKRVPSRRVVVYRGSIMQRIIEEKRRQRTISVGSLDGMVITRDNELIAASLAPNLDRPLLSASAIHRISEAVARKIEVKMQNQLPDGLTVAPVGASRVGLSRSQLRISLPQVVQEYIQSQLSITLQQQQQQPQSQQHKQSGANFSPFYVSVSQPLSSLPAPANPVWHPTNMATSAGQAVAVDSAQLSNPSSGQTASTSVANSNGNGDGLQASVMLSQSESPSIQVQQQQQQQQQQHSVGSRLNPPLASTGVSNSNCPSESTSLRHTVSDASLESRTQVLLDGVASGVGILGTSNARLTELDTTKNGNFGTDHPFLDDEIKAEIHARVKREMSRPQYKKDLFYTGSVLQLSSNQLVADTLAGIPVGFVSPSGIIVPPATAGHRSQVVRTSTATHPSLEPTSETHNSQTNISVITATGAVTNSFIPPAPCPPVQTPVCSGATQITSAQLSTDFAHAANRDAPQPSQNISSTQECIVMGVTDTRSDTNHESNVVISDADRVSAYVCSTARDPGSFRPIDDLNPTDVNSRSRPVPDYSVDQDVLDITDNMNDRIEAGGPGEDDDDEVDVVDVDDGLEVTAGEHPSHFSEHCVIVLNTLCCGGCASTNRDFLGPMRSFVQELLSPWILASVTFGFMLLSSTATMMGFVVPLVMLPDLLAELNWQLADSGFAICAIGVGNTVGRLVATLYIEKAWSVTYKWADCLWLNNGSLFLTALSVFLMPIIRMNYSLLVLICAVFGLCSAVFVSLKSILVVELLGLDRLTNSFGYMLLFQGMAAIVGPPIAGHLRDTHLAQYPESSILLGHIAPVHRSTSVGFYFASACFLVACLLACPLRWLSRREFAATEARDSIGSMPLDMNSPGAYDFVGATNAVDGEWLATEPSQCLTNVGVCLSDAASRVSDQPDHHVEQQLLPLQQQQITPPVDGLGVSSTVTSSTLPVVASTTAPTLSGPPCMLSTINETATSKSADVLASGAVSATPNTALANTPVLDDVTGLTTTVLGVGSGLVVPSSAVGVSMISPSSSTPTVEVMKVPEESGLEPVVEEEEEDDYEEEDVGGTTVDQYLDEQHEFLTLDSTAQPMLTRGSIDSETNQTNGRTRSSTSITGTTTGGSDSSQSREFKAIGDAQSGTEPVSGQRRKRKRATRRTKEVAQAESQDTHDQVKKE</sequence>
<dbReference type="InterPro" id="IPR050327">
    <property type="entry name" value="Proton-linked_MCT"/>
</dbReference>
<protein>
    <submittedName>
        <fullName evidence="3">Monocarboxylate transporter 12</fullName>
    </submittedName>
</protein>
<keyword evidence="2" id="KW-0472">Membrane</keyword>
<proteinExistence type="predicted"/>
<feature type="region of interest" description="Disordered" evidence="1">
    <location>
        <begin position="1"/>
        <end position="43"/>
    </location>
</feature>
<dbReference type="SUPFAM" id="SSF103473">
    <property type="entry name" value="MFS general substrate transporter"/>
    <property type="match status" value="2"/>
</dbReference>
<name>A0A4E0RY42_FASHE</name>
<feature type="compositionally biased region" description="Polar residues" evidence="1">
    <location>
        <begin position="790"/>
        <end position="810"/>
    </location>
</feature>
<reference evidence="3" key="1">
    <citation type="submission" date="2019-03" db="EMBL/GenBank/DDBJ databases">
        <title>Improved annotation for the trematode Fasciola hepatica.</title>
        <authorList>
            <person name="Choi Y.-J."/>
            <person name="Martin J."/>
            <person name="Mitreva M."/>
        </authorList>
    </citation>
    <scope>NUCLEOTIDE SEQUENCE [LARGE SCALE GENOMIC DNA]</scope>
</reference>
<feature type="transmembrane region" description="Helical" evidence="2">
    <location>
        <begin position="1205"/>
        <end position="1227"/>
    </location>
</feature>
<feature type="region of interest" description="Disordered" evidence="1">
    <location>
        <begin position="100"/>
        <end position="131"/>
    </location>
</feature>